<dbReference type="STRING" id="320787.CA2015_0502"/>
<organism evidence="8 9">
    <name type="scientific">Cyclobacterium amurskyense</name>
    <dbReference type="NCBI Taxonomy" id="320787"/>
    <lineage>
        <taxon>Bacteria</taxon>
        <taxon>Pseudomonadati</taxon>
        <taxon>Bacteroidota</taxon>
        <taxon>Cytophagia</taxon>
        <taxon>Cytophagales</taxon>
        <taxon>Cyclobacteriaceae</taxon>
        <taxon>Cyclobacterium</taxon>
    </lineage>
</organism>
<sequence length="472" mass="50904">MFDADSRSGARILYRKLKLNWIFSTSSFIGNFLIALLVTYFFSKIGYDPPVNFVFFISILAIGLWISEALPPFAVGIFIIATLLLGFSTDFFFDKTMPPELYVSTWTSNVIWLLLGGFFLAKAMSLVELDQQLFQFTVKKFGHKPEGLLLGMMMTTAVASMVMSNTATTAMMISSIIPLVRLIGKDSPYGKSLLIAIPAAASVGGIGTIIGSTPNAIAVGALQEKGISITFIDWMVVGFPTGLLLVWLFWKFLCKTRDFSDVKLDLSLLPKGKGNVGRFEKNAVIFTLFITVMMWLTESLHGIPVAATSAIPIVLLTMTQVIHSEHVRSLPWDTLMLVAGGLALGIALVEVGLAEIVMGKINALPLPKVFIAIIFCLIAVLLSNVMSNTAAASILVPLSLALPGIYGIAGPVMVAISCSCSLLLPVSTPANAIAFATGMVQQKDFRTGGIFFIVLGPILAFLAVMVWVLVLL</sequence>
<evidence type="ECO:0000313" key="9">
    <source>
        <dbReference type="Proteomes" id="UP000036520"/>
    </source>
</evidence>
<evidence type="ECO:0000256" key="3">
    <source>
        <dbReference type="ARBA" id="ARBA00022692"/>
    </source>
</evidence>
<keyword evidence="4 6" id="KW-1133">Transmembrane helix</keyword>
<evidence type="ECO:0000313" key="8">
    <source>
        <dbReference type="EMBL" id="AKP49971.1"/>
    </source>
</evidence>
<dbReference type="GO" id="GO:0005886">
    <property type="term" value="C:plasma membrane"/>
    <property type="evidence" value="ECO:0007669"/>
    <property type="project" value="TreeGrafter"/>
</dbReference>
<name>A0A0H4P6E0_9BACT</name>
<feature type="transmembrane region" description="Helical" evidence="6">
    <location>
        <begin position="231"/>
        <end position="250"/>
    </location>
</feature>
<accession>A0A0H4P6E0</accession>
<dbReference type="OrthoDB" id="9766267at2"/>
<gene>
    <name evidence="8" type="ORF">CA2015_0502</name>
</gene>
<evidence type="ECO:0000256" key="6">
    <source>
        <dbReference type="SAM" id="Phobius"/>
    </source>
</evidence>
<dbReference type="InterPro" id="IPR001898">
    <property type="entry name" value="SLC13A/DASS"/>
</dbReference>
<dbReference type="PANTHER" id="PTHR10283:SF92">
    <property type="entry name" value="LOW-AFFINITY PHOSPHATE TRANSPORTER PHO91"/>
    <property type="match status" value="1"/>
</dbReference>
<feature type="transmembrane region" description="Helical" evidence="6">
    <location>
        <begin position="404"/>
        <end position="426"/>
    </location>
</feature>
<feature type="transmembrane region" description="Helical" evidence="6">
    <location>
        <begin position="335"/>
        <end position="357"/>
    </location>
</feature>
<dbReference type="RefSeq" id="WP_048640457.1">
    <property type="nucleotide sequence ID" value="NZ_CAXBGM010000019.1"/>
</dbReference>
<evidence type="ECO:0000256" key="4">
    <source>
        <dbReference type="ARBA" id="ARBA00022989"/>
    </source>
</evidence>
<reference evidence="8 9" key="1">
    <citation type="submission" date="2015-07" db="EMBL/GenBank/DDBJ databases">
        <authorList>
            <person name="Kim K.M."/>
        </authorList>
    </citation>
    <scope>NUCLEOTIDE SEQUENCE [LARGE SCALE GENOMIC DNA]</scope>
    <source>
        <strain evidence="8 9">KCTC 12363</strain>
    </source>
</reference>
<feature type="transmembrane region" description="Helical" evidence="6">
    <location>
        <begin position="105"/>
        <end position="127"/>
    </location>
</feature>
<keyword evidence="2" id="KW-0813">Transport</keyword>
<comment type="subcellular location">
    <subcellularLocation>
        <location evidence="1">Membrane</location>
        <topology evidence="1">Multi-pass membrane protein</topology>
    </subcellularLocation>
</comment>
<keyword evidence="5 6" id="KW-0472">Membrane</keyword>
<dbReference type="KEGG" id="camu:CA2015_0502"/>
<keyword evidence="3 6" id="KW-0812">Transmembrane</keyword>
<dbReference type="PANTHER" id="PTHR10283">
    <property type="entry name" value="SOLUTE CARRIER FAMILY 13 MEMBER"/>
    <property type="match status" value="1"/>
</dbReference>
<feature type="transmembrane region" description="Helical" evidence="6">
    <location>
        <begin position="21"/>
        <end position="43"/>
    </location>
</feature>
<dbReference type="Proteomes" id="UP000036520">
    <property type="component" value="Chromosome"/>
</dbReference>
<evidence type="ECO:0000256" key="2">
    <source>
        <dbReference type="ARBA" id="ARBA00022448"/>
    </source>
</evidence>
<evidence type="ECO:0000256" key="5">
    <source>
        <dbReference type="ARBA" id="ARBA00023136"/>
    </source>
</evidence>
<feature type="domain" description="Citrate transporter-like" evidence="7">
    <location>
        <begin position="64"/>
        <end position="402"/>
    </location>
</feature>
<dbReference type="PATRIC" id="fig|320787.5.peg.556"/>
<evidence type="ECO:0000256" key="1">
    <source>
        <dbReference type="ARBA" id="ARBA00004141"/>
    </source>
</evidence>
<dbReference type="Pfam" id="PF03600">
    <property type="entry name" value="CitMHS"/>
    <property type="match status" value="1"/>
</dbReference>
<keyword evidence="9" id="KW-1185">Reference proteome</keyword>
<feature type="transmembrane region" description="Helical" evidence="6">
    <location>
        <begin position="447"/>
        <end position="470"/>
    </location>
</feature>
<dbReference type="AlphaFoldDB" id="A0A0H4P6E0"/>
<feature type="transmembrane region" description="Helical" evidence="6">
    <location>
        <begin position="148"/>
        <end position="173"/>
    </location>
</feature>
<dbReference type="NCBIfam" id="TIGR00785">
    <property type="entry name" value="dass"/>
    <property type="match status" value="1"/>
</dbReference>
<dbReference type="GO" id="GO:0005315">
    <property type="term" value="F:phosphate transmembrane transporter activity"/>
    <property type="evidence" value="ECO:0007669"/>
    <property type="project" value="TreeGrafter"/>
</dbReference>
<evidence type="ECO:0000259" key="7">
    <source>
        <dbReference type="Pfam" id="PF03600"/>
    </source>
</evidence>
<feature type="transmembrane region" description="Helical" evidence="6">
    <location>
        <begin position="193"/>
        <end position="219"/>
    </location>
</feature>
<feature type="transmembrane region" description="Helical" evidence="6">
    <location>
        <begin position="303"/>
        <end position="323"/>
    </location>
</feature>
<dbReference type="InterPro" id="IPR004680">
    <property type="entry name" value="Cit_transptr-like_dom"/>
</dbReference>
<proteinExistence type="predicted"/>
<feature type="transmembrane region" description="Helical" evidence="6">
    <location>
        <begin position="369"/>
        <end position="398"/>
    </location>
</feature>
<feature type="transmembrane region" description="Helical" evidence="6">
    <location>
        <begin position="73"/>
        <end position="93"/>
    </location>
</feature>
<dbReference type="EMBL" id="CP012040">
    <property type="protein sequence ID" value="AKP49971.1"/>
    <property type="molecule type" value="Genomic_DNA"/>
</dbReference>
<protein>
    <submittedName>
        <fullName evidence="8">Anion transporter</fullName>
    </submittedName>
</protein>